<dbReference type="PROSITE" id="PS51257">
    <property type="entry name" value="PROKAR_LIPOPROTEIN"/>
    <property type="match status" value="1"/>
</dbReference>
<evidence type="ECO:0000256" key="1">
    <source>
        <dbReference type="SAM" id="SignalP"/>
    </source>
</evidence>
<dbReference type="AlphaFoldDB" id="A0A939MIT7"/>
<accession>A0A939MIT7</accession>
<evidence type="ECO:0000313" key="2">
    <source>
        <dbReference type="EMBL" id="MBO1900795.1"/>
    </source>
</evidence>
<proteinExistence type="predicted"/>
<feature type="signal peptide" evidence="1">
    <location>
        <begin position="1"/>
        <end position="29"/>
    </location>
</feature>
<keyword evidence="3" id="KW-1185">Reference proteome</keyword>
<dbReference type="Proteomes" id="UP000664382">
    <property type="component" value="Unassembled WGS sequence"/>
</dbReference>
<keyword evidence="1" id="KW-0732">Signal</keyword>
<name>A0A939MIT7_9MICO</name>
<comment type="caution">
    <text evidence="2">The sequence shown here is derived from an EMBL/GenBank/DDBJ whole genome shotgun (WGS) entry which is preliminary data.</text>
</comment>
<dbReference type="EMBL" id="JAGDYM010000004">
    <property type="protein sequence ID" value="MBO1900795.1"/>
    <property type="molecule type" value="Genomic_DNA"/>
</dbReference>
<reference evidence="2" key="1">
    <citation type="submission" date="2021-03" db="EMBL/GenBank/DDBJ databases">
        <title>Leucobacter chromiisoli sp. nov., isolated from chromium-containing soil of chemical plant.</title>
        <authorList>
            <person name="Xu Z."/>
        </authorList>
    </citation>
    <scope>NUCLEOTIDE SEQUENCE</scope>
    <source>
        <strain evidence="2">S27</strain>
    </source>
</reference>
<organism evidence="2 3">
    <name type="scientific">Leucobacter weissii</name>
    <dbReference type="NCBI Taxonomy" id="1983706"/>
    <lineage>
        <taxon>Bacteria</taxon>
        <taxon>Bacillati</taxon>
        <taxon>Actinomycetota</taxon>
        <taxon>Actinomycetes</taxon>
        <taxon>Micrococcales</taxon>
        <taxon>Microbacteriaceae</taxon>
        <taxon>Leucobacter</taxon>
    </lineage>
</organism>
<gene>
    <name evidence="2" type="ORF">J4H92_02395</name>
</gene>
<feature type="chain" id="PRO_5039212248" evidence="1">
    <location>
        <begin position="30"/>
        <end position="259"/>
    </location>
</feature>
<dbReference type="Gene3D" id="3.30.2030.20">
    <property type="match status" value="1"/>
</dbReference>
<dbReference type="RefSeq" id="WP_208095539.1">
    <property type="nucleotide sequence ID" value="NZ_JAGDYM010000004.1"/>
</dbReference>
<protein>
    <submittedName>
        <fullName evidence="2">Uncharacterized protein</fullName>
    </submittedName>
</protein>
<sequence length="259" mass="27941">MSRAPGRAARAATVLPIALLLALTAGSCASSPTTSYRDEAGRTVTVDWADYPASAGIEADAVLASPTVEETEARVTPLMNDLKTAIDAELDGGPGPFSWSLRQDPDEGNWFPTGGNGYGGGSMLLLYNSPVWQADVTIPEHDWDRVLDAAEEVAERHGLPRRADDCDSTREEDACDPAWAGSMRSATFHGTGTEWLDISVFDLTLDEGLRRDAEEYGWLPAGIELFAGATAVRERDRDEFVRRAAPFEGLALPDETHSD</sequence>
<evidence type="ECO:0000313" key="3">
    <source>
        <dbReference type="Proteomes" id="UP000664382"/>
    </source>
</evidence>